<keyword evidence="4" id="KW-0732">Signal</keyword>
<dbReference type="EMBL" id="RBEE01000023">
    <property type="protein sequence ID" value="RNL52137.1"/>
    <property type="molecule type" value="Genomic_DNA"/>
</dbReference>
<dbReference type="Proteomes" id="UP000274046">
    <property type="component" value="Unassembled WGS sequence"/>
</dbReference>
<dbReference type="SUPFAM" id="SSF56935">
    <property type="entry name" value="Porins"/>
    <property type="match status" value="1"/>
</dbReference>
<dbReference type="GO" id="GO:0009279">
    <property type="term" value="C:cell outer membrane"/>
    <property type="evidence" value="ECO:0007669"/>
    <property type="project" value="UniProtKB-SubCell"/>
</dbReference>
<dbReference type="Pfam" id="PF07715">
    <property type="entry name" value="Plug"/>
    <property type="match status" value="1"/>
</dbReference>
<name>A0A3N0BSN4_9SPHI</name>
<comment type="subcellular location">
    <subcellularLocation>
        <location evidence="1">Cell outer membrane</location>
    </subcellularLocation>
</comment>
<dbReference type="InterPro" id="IPR036942">
    <property type="entry name" value="Beta-barrel_TonB_sf"/>
</dbReference>
<feature type="signal peptide" evidence="4">
    <location>
        <begin position="1"/>
        <end position="29"/>
    </location>
</feature>
<feature type="domain" description="Outer membrane protein beta-barrel" evidence="6">
    <location>
        <begin position="310"/>
        <end position="705"/>
    </location>
</feature>
<dbReference type="InterPro" id="IPR037066">
    <property type="entry name" value="Plug_dom_sf"/>
</dbReference>
<evidence type="ECO:0000313" key="7">
    <source>
        <dbReference type="EMBL" id="RNL52137.1"/>
    </source>
</evidence>
<reference evidence="7 8" key="1">
    <citation type="submission" date="2018-10" db="EMBL/GenBank/DDBJ databases">
        <title>Genome sequencing of Pedobacter jejuensis TNB23.</title>
        <authorList>
            <person name="Cho Y.-J."/>
            <person name="Cho A."/>
            <person name="Kim O.-S."/>
        </authorList>
    </citation>
    <scope>NUCLEOTIDE SEQUENCE [LARGE SCALE GENOMIC DNA]</scope>
    <source>
        <strain evidence="7 8">TNB23</strain>
    </source>
</reference>
<evidence type="ECO:0000259" key="5">
    <source>
        <dbReference type="Pfam" id="PF07715"/>
    </source>
</evidence>
<dbReference type="PANTHER" id="PTHR40980:SF4">
    <property type="entry name" value="TONB-DEPENDENT RECEPTOR-LIKE BETA-BARREL DOMAIN-CONTAINING PROTEIN"/>
    <property type="match status" value="1"/>
</dbReference>
<comment type="caution">
    <text evidence="7">The sequence shown here is derived from an EMBL/GenBank/DDBJ whole genome shotgun (WGS) entry which is preliminary data.</text>
</comment>
<organism evidence="7 8">
    <name type="scientific">Pedobacter jejuensis</name>
    <dbReference type="NCBI Taxonomy" id="1268550"/>
    <lineage>
        <taxon>Bacteria</taxon>
        <taxon>Pseudomonadati</taxon>
        <taxon>Bacteroidota</taxon>
        <taxon>Sphingobacteriia</taxon>
        <taxon>Sphingobacteriales</taxon>
        <taxon>Sphingobacteriaceae</taxon>
        <taxon>Pedobacter</taxon>
    </lineage>
</organism>
<keyword evidence="3" id="KW-0998">Cell outer membrane</keyword>
<sequence length="732" mass="82016">MVSFDKKSSIMKHFLTYLFLCFINLSAIAQKPDSISIKTDTLKSFRLNEVNIKSAIPIIQVKTDKTQLNVDAMPNSVGLNGLELLRQVPGVTVDGQDNVKISGKNGVQVLLDGRIQTLNGQQLSALLKGTSASNLKTIEVISNPSAKYDAAGNAGIINLVFKKSGAYGTSGSLTAGYQKMDNYRQNGAFNLNSKGKKVSVFINGNLDNSLQFTKVNSNRILSDKILNQSGLEKQGYSNSMARAGLEYVITDRHKIGMISSYQRTWDDFPSQANTQVSGNTSDLLLTNTLANLTENRLSNNFNYQYQGVNESKLMVEIDQMHYTSQLGNKVDNLFTTSGLATLFNNDTKSTINLYSGKVDYSRKLGKGNFESGIKFSSSKTENALRGFQNAASGTTINQFNDFNYGEKIAAVYGSFERSYGKLNVQIGLRAEYTKMKGLSVNEIGFETALPDTSYLNLFPTLFLRYQLSEKSSMGFAYSRRVNRPLFQDQNPYIYRTDFYYASQGNPLLLPQFTQNLEFNYTFDGQRQLKLNYSSTRDLIEFVRTQQGDQTLELPINAGVRSFLNISLSTPFTFFKIWSGYFSAEPYYQFYKADLSKYNGLASINRGGAGFNGYISNTFNLGKNWKAGLSSWFNYASRSSIYSTKAIYSVDLSLKKSFMDDKLNLNLALRDVFNTQRWEQTAIIGQIDQTNSRKWESRGLYVGLNYNFGNKKVKSIGTDKGKTEEQERIKSRG</sequence>
<evidence type="ECO:0008006" key="9">
    <source>
        <dbReference type="Google" id="ProtNLM"/>
    </source>
</evidence>
<feature type="chain" id="PRO_5018060663" description="TonB-dependent receptor" evidence="4">
    <location>
        <begin position="30"/>
        <end position="732"/>
    </location>
</feature>
<evidence type="ECO:0000259" key="6">
    <source>
        <dbReference type="Pfam" id="PF14905"/>
    </source>
</evidence>
<accession>A0A3N0BSN4</accession>
<dbReference type="Pfam" id="PF14905">
    <property type="entry name" value="OMP_b-brl_3"/>
    <property type="match status" value="1"/>
</dbReference>
<evidence type="ECO:0000256" key="3">
    <source>
        <dbReference type="ARBA" id="ARBA00023237"/>
    </source>
</evidence>
<keyword evidence="8" id="KW-1185">Reference proteome</keyword>
<keyword evidence="2" id="KW-0472">Membrane</keyword>
<evidence type="ECO:0000256" key="2">
    <source>
        <dbReference type="ARBA" id="ARBA00023136"/>
    </source>
</evidence>
<protein>
    <recommendedName>
        <fullName evidence="9">TonB-dependent receptor</fullName>
    </recommendedName>
</protein>
<dbReference type="AlphaFoldDB" id="A0A3N0BSN4"/>
<evidence type="ECO:0000256" key="4">
    <source>
        <dbReference type="SAM" id="SignalP"/>
    </source>
</evidence>
<dbReference type="PANTHER" id="PTHR40980">
    <property type="entry name" value="PLUG DOMAIN-CONTAINING PROTEIN"/>
    <property type="match status" value="1"/>
</dbReference>
<proteinExistence type="predicted"/>
<dbReference type="OrthoDB" id="905812at2"/>
<evidence type="ECO:0000313" key="8">
    <source>
        <dbReference type="Proteomes" id="UP000274046"/>
    </source>
</evidence>
<dbReference type="InterPro" id="IPR041700">
    <property type="entry name" value="OMP_b-brl_3"/>
</dbReference>
<dbReference type="Gene3D" id="2.170.130.10">
    <property type="entry name" value="TonB-dependent receptor, plug domain"/>
    <property type="match status" value="1"/>
</dbReference>
<gene>
    <name evidence="7" type="ORF">D7004_11160</name>
</gene>
<evidence type="ECO:0000256" key="1">
    <source>
        <dbReference type="ARBA" id="ARBA00004442"/>
    </source>
</evidence>
<dbReference type="InterPro" id="IPR012910">
    <property type="entry name" value="Plug_dom"/>
</dbReference>
<dbReference type="Gene3D" id="2.40.170.20">
    <property type="entry name" value="TonB-dependent receptor, beta-barrel domain"/>
    <property type="match status" value="1"/>
</dbReference>
<feature type="domain" description="TonB-dependent receptor plug" evidence="5">
    <location>
        <begin position="66"/>
        <end position="155"/>
    </location>
</feature>